<protein>
    <submittedName>
        <fullName evidence="7">DUF663-domain-containing protein</fullName>
    </submittedName>
</protein>
<feature type="region of interest" description="Disordered" evidence="5">
    <location>
        <begin position="433"/>
        <end position="479"/>
    </location>
</feature>
<dbReference type="Pfam" id="PF22298">
    <property type="entry name" value="Tsr1_G-like"/>
    <property type="match status" value="1"/>
</dbReference>
<keyword evidence="8" id="KW-1185">Reference proteome</keyword>
<dbReference type="GO" id="GO:0030688">
    <property type="term" value="C:preribosome, small subunit precursor"/>
    <property type="evidence" value="ECO:0007669"/>
    <property type="project" value="TreeGrafter"/>
</dbReference>
<dbReference type="InterPro" id="IPR030387">
    <property type="entry name" value="G_Bms1/Tsr1_dom"/>
</dbReference>
<dbReference type="GO" id="GO:0034511">
    <property type="term" value="F:U3 snoRNA binding"/>
    <property type="evidence" value="ECO:0007669"/>
    <property type="project" value="TreeGrafter"/>
</dbReference>
<dbReference type="GO" id="GO:0000479">
    <property type="term" value="P:endonucleolytic cleavage of tricistronic rRNA transcript (SSU-rRNA, 5.8S rRNA, LSU-rRNA)"/>
    <property type="evidence" value="ECO:0007669"/>
    <property type="project" value="TreeGrafter"/>
</dbReference>
<evidence type="ECO:0000259" key="6">
    <source>
        <dbReference type="PROSITE" id="PS51714"/>
    </source>
</evidence>
<evidence type="ECO:0000256" key="5">
    <source>
        <dbReference type="SAM" id="MobiDB-lite"/>
    </source>
</evidence>
<comment type="similarity">
    <text evidence="4">Belongs to the TRAFAC class translation factor GTPase superfamily. Bms1-like GTPase family. TSR1 subfamily.</text>
</comment>
<accession>A0A6A5JZE2</accession>
<proteinExistence type="inferred from homology"/>
<dbReference type="PANTHER" id="PTHR12858">
    <property type="entry name" value="RIBOSOME BIOGENESIS PROTEIN"/>
    <property type="match status" value="1"/>
</dbReference>
<dbReference type="AlphaFoldDB" id="A0A6A5JZE2"/>
<gene>
    <name evidence="7" type="ORF">BDW02DRAFT_560096</name>
</gene>
<comment type="subcellular location">
    <subcellularLocation>
        <location evidence="1">Nucleus</location>
        <location evidence="1">Nucleolus</location>
    </subcellularLocation>
</comment>
<keyword evidence="2" id="KW-0690">Ribosome biogenesis</keyword>
<dbReference type="GO" id="GO:0005730">
    <property type="term" value="C:nucleolus"/>
    <property type="evidence" value="ECO:0007669"/>
    <property type="project" value="UniProtKB-SubCell"/>
</dbReference>
<evidence type="ECO:0000313" key="8">
    <source>
        <dbReference type="Proteomes" id="UP000800040"/>
    </source>
</evidence>
<dbReference type="GO" id="GO:0003924">
    <property type="term" value="F:GTPase activity"/>
    <property type="evidence" value="ECO:0007669"/>
    <property type="project" value="TreeGrafter"/>
</dbReference>
<dbReference type="InterPro" id="IPR007034">
    <property type="entry name" value="BMS1_TSR1_C"/>
</dbReference>
<evidence type="ECO:0000313" key="7">
    <source>
        <dbReference type="EMBL" id="KAF1829909.1"/>
    </source>
</evidence>
<name>A0A6A5JZE2_9PLEO</name>
<organism evidence="7 8">
    <name type="scientific">Decorospora gaudefroyi</name>
    <dbReference type="NCBI Taxonomy" id="184978"/>
    <lineage>
        <taxon>Eukaryota</taxon>
        <taxon>Fungi</taxon>
        <taxon>Dikarya</taxon>
        <taxon>Ascomycota</taxon>
        <taxon>Pezizomycotina</taxon>
        <taxon>Dothideomycetes</taxon>
        <taxon>Pleosporomycetidae</taxon>
        <taxon>Pleosporales</taxon>
        <taxon>Pleosporineae</taxon>
        <taxon>Pleosporaceae</taxon>
        <taxon>Decorospora</taxon>
    </lineage>
</organism>
<dbReference type="GO" id="GO:0005525">
    <property type="term" value="F:GTP binding"/>
    <property type="evidence" value="ECO:0007669"/>
    <property type="project" value="TreeGrafter"/>
</dbReference>
<feature type="region of interest" description="Disordered" evidence="5">
    <location>
        <begin position="1"/>
        <end position="40"/>
    </location>
</feature>
<dbReference type="InterPro" id="IPR012948">
    <property type="entry name" value="AARP2CN"/>
</dbReference>
<dbReference type="PROSITE" id="PS51714">
    <property type="entry name" value="G_BMS1"/>
    <property type="match status" value="1"/>
</dbReference>
<dbReference type="InterPro" id="IPR039761">
    <property type="entry name" value="Bms1/Tsr1"/>
</dbReference>
<dbReference type="PANTHER" id="PTHR12858:SF1">
    <property type="entry name" value="PRE-RRNA-PROCESSING PROTEIN TSR1 HOMOLOG"/>
    <property type="match status" value="1"/>
</dbReference>
<evidence type="ECO:0000256" key="1">
    <source>
        <dbReference type="ARBA" id="ARBA00004604"/>
    </source>
</evidence>
<feature type="compositionally biased region" description="Basic residues" evidence="5">
    <location>
        <begin position="8"/>
        <end position="28"/>
    </location>
</feature>
<evidence type="ECO:0000256" key="3">
    <source>
        <dbReference type="ARBA" id="ARBA00023242"/>
    </source>
</evidence>
<reference evidence="7" key="1">
    <citation type="submission" date="2020-01" db="EMBL/GenBank/DDBJ databases">
        <authorList>
            <consortium name="DOE Joint Genome Institute"/>
            <person name="Haridas S."/>
            <person name="Albert R."/>
            <person name="Binder M."/>
            <person name="Bloem J."/>
            <person name="Labutti K."/>
            <person name="Salamov A."/>
            <person name="Andreopoulos B."/>
            <person name="Baker S.E."/>
            <person name="Barry K."/>
            <person name="Bills G."/>
            <person name="Bluhm B.H."/>
            <person name="Cannon C."/>
            <person name="Castanera R."/>
            <person name="Culley D.E."/>
            <person name="Daum C."/>
            <person name="Ezra D."/>
            <person name="Gonzalez J.B."/>
            <person name="Henrissat B."/>
            <person name="Kuo A."/>
            <person name="Liang C."/>
            <person name="Lipzen A."/>
            <person name="Lutzoni F."/>
            <person name="Magnuson J."/>
            <person name="Mondo S."/>
            <person name="Nolan M."/>
            <person name="Ohm R."/>
            <person name="Pangilinan J."/>
            <person name="Park H.-J."/>
            <person name="Ramirez L."/>
            <person name="Alfaro M."/>
            <person name="Sun H."/>
            <person name="Tritt A."/>
            <person name="Yoshinaga Y."/>
            <person name="Zwiers L.-H."/>
            <person name="Turgeon B.G."/>
            <person name="Goodwin S.B."/>
            <person name="Spatafora J.W."/>
            <person name="Crous P.W."/>
            <person name="Grigoriev I.V."/>
        </authorList>
    </citation>
    <scope>NUCLEOTIDE SEQUENCE</scope>
    <source>
        <strain evidence="7">P77</strain>
    </source>
</reference>
<dbReference type="SMART" id="SM00785">
    <property type="entry name" value="AARP2CN"/>
    <property type="match status" value="1"/>
</dbReference>
<dbReference type="Pfam" id="PF04950">
    <property type="entry name" value="RIBIOP_C"/>
    <property type="match status" value="1"/>
</dbReference>
<evidence type="ECO:0000256" key="4">
    <source>
        <dbReference type="ARBA" id="ARBA00038288"/>
    </source>
</evidence>
<dbReference type="OrthoDB" id="119302at2759"/>
<evidence type="ECO:0000256" key="2">
    <source>
        <dbReference type="ARBA" id="ARBA00022517"/>
    </source>
</evidence>
<keyword evidence="3" id="KW-0539">Nucleus</keyword>
<dbReference type="GO" id="GO:0000462">
    <property type="term" value="P:maturation of SSU-rRNA from tricistronic rRNA transcript (SSU-rRNA, 5.8S rRNA, LSU-rRNA)"/>
    <property type="evidence" value="ECO:0007669"/>
    <property type="project" value="TreeGrafter"/>
</dbReference>
<sequence>MAPIVAQAHHHRSTTKQSKKGFKARHATKGMLKEQSKGKVNSLSFELGSRKTPHQQVMSKFDRRNRAKQMRLNKDNEHAKATNVFTGKDGAPRIAAVIPLCSDVSTAAAVRSLNASLDIEDEVPEAGWIRTNVDRFKQKVQYLVVKRDLLATLDACRIADFVVFVLSAHDEVDAEGELILKSVESQGISNTFTVVQGLDKVEPAKQRPSVVASLKSYITHWLPSTERVYSLDNRQEAANLVRSLCTTMTKGVRWRDQRSYMFIEDIAWTGGKSAASEDGTGEVVLTGVVRGLGLKADRLMQVGDWGDFQVEMIVSAPLETRKRAKDEEMTVDSEGNGILERPTEDQDDLADLAPEETLMDDVTNYATSVAPSERKGVLLDDHHYFSEDEEEKAAPARTRRLPRGTSKYQSAWYIDGMSDSGSDLEDFDVEDLEDYGQSEPAHPADGEEGMDIDGKAMTEGGPSEYPQSEMFLDPSPEEEAAQIEAYRKSRKAEEEEDLEFPDEIELHPNVNARERLIRYRGLKSLKTSTWETEEDRPYEPEEWNRLLEISDYKRTATKFMREAWAGGVKPGTRVSVHVRGVPLQFQESQSRPIAMFSLLRHEHKRTACNYSFLLSSEHEGPIRAKNELVVQCGPRRIVINPLFSQAGNTPNNIHKFSRFVHPGQSAIASFIGPLTWGNVPLLYFTRDSSSPQLRLIATGTSLPPSTSRIIAKRIVLTGHPYKINKRVVTVRYMFFNDTDVKWFKSLPLWTKRGRSGFIKESLGTHGYFKATFDGRISPMDAVAVSLYKRVWPRGARAWRGEVEE</sequence>
<dbReference type="SMART" id="SM01362">
    <property type="entry name" value="DUF663"/>
    <property type="match status" value="1"/>
</dbReference>
<dbReference type="Proteomes" id="UP000800040">
    <property type="component" value="Unassembled WGS sequence"/>
</dbReference>
<dbReference type="Pfam" id="PF08142">
    <property type="entry name" value="AARP2CN"/>
    <property type="match status" value="1"/>
</dbReference>
<dbReference type="EMBL" id="ML975418">
    <property type="protein sequence ID" value="KAF1829909.1"/>
    <property type="molecule type" value="Genomic_DNA"/>
</dbReference>
<feature type="domain" description="Bms1-type G" evidence="6">
    <location>
        <begin position="91"/>
        <end position="250"/>
    </location>
</feature>